<evidence type="ECO:0000259" key="2">
    <source>
        <dbReference type="Pfam" id="PF16347"/>
    </source>
</evidence>
<name>A0A7D5T0Z5_9EURY</name>
<evidence type="ECO:0000313" key="3">
    <source>
        <dbReference type="EMBL" id="QLH78448.1"/>
    </source>
</evidence>
<dbReference type="Gene3D" id="3.40.720.10">
    <property type="entry name" value="Alkaline Phosphatase, subunit A"/>
    <property type="match status" value="1"/>
</dbReference>
<dbReference type="GO" id="GO:0016740">
    <property type="term" value="F:transferase activity"/>
    <property type="evidence" value="ECO:0007669"/>
    <property type="project" value="UniProtKB-KW"/>
</dbReference>
<dbReference type="EMBL" id="CP058910">
    <property type="protein sequence ID" value="QLH78448.1"/>
    <property type="molecule type" value="Genomic_DNA"/>
</dbReference>
<evidence type="ECO:0000256" key="1">
    <source>
        <dbReference type="SAM" id="MobiDB-lite"/>
    </source>
</evidence>
<dbReference type="PANTHER" id="PTHR43751:SF1">
    <property type="entry name" value="SULFATASE ATSG-RELATED"/>
    <property type="match status" value="1"/>
</dbReference>
<dbReference type="KEGG" id="hrr:HZS55_14595"/>
<sequence>MSSFPRHPATWFSHLWHEFHQPQEEPGEGFQSPYGEEVTAIATDILDRRADDLFQYVQYWDPHGPYRRSDEEVERFSEYPTPPYPTAEQIEEHRTWDAWRSASEPGVADEGLRHVDADAIEDRAALDELISHYDAEIRYVDRWVNELLDGLREHGTSDETLVVLTADHGEEFGEHGVYREHWSVHDGTQRVPLVVKPPASIEYESGSRDQLVTNVGLAPTIADYAGLELPDAWQGRSLCPLIAGEESDWRDHIVVDHGLYTAQRAVRTDRWKFVRTYNPGHWGGVTSDHQLFDMEDDPWEQTDVSGDHPDVVEELETKLLRWAEDHRSENEDSLRRTTREGPFGIEWGGPYEGV</sequence>
<protein>
    <submittedName>
        <fullName evidence="3">Sulfatase-like hydrolase/transferase</fullName>
    </submittedName>
</protein>
<feature type="domain" description="N-sulphoglucosamine sulphohydrolase C-terminal" evidence="2">
    <location>
        <begin position="173"/>
        <end position="321"/>
    </location>
</feature>
<dbReference type="AlphaFoldDB" id="A0A7D5T0Z5"/>
<dbReference type="SUPFAM" id="SSF53649">
    <property type="entry name" value="Alkaline phosphatase-like"/>
    <property type="match status" value="1"/>
</dbReference>
<dbReference type="GO" id="GO:0016787">
    <property type="term" value="F:hydrolase activity"/>
    <property type="evidence" value="ECO:0007669"/>
    <property type="project" value="UniProtKB-KW"/>
</dbReference>
<dbReference type="Proteomes" id="UP000509667">
    <property type="component" value="Chromosome"/>
</dbReference>
<keyword evidence="3" id="KW-0378">Hydrolase</keyword>
<dbReference type="OrthoDB" id="3164at2157"/>
<proteinExistence type="predicted"/>
<reference evidence="3 4" key="1">
    <citation type="submission" date="2020-07" db="EMBL/GenBank/DDBJ databases">
        <title>Halosimplex pelagicum sp. nov. and Halosimplex rubrum sp. nov., isolated from salted brown alga Laminaria, and emended description of the genus Halosimplex.</title>
        <authorList>
            <person name="Cui H."/>
        </authorList>
    </citation>
    <scope>NUCLEOTIDE SEQUENCE [LARGE SCALE GENOMIC DNA]</scope>
    <source>
        <strain evidence="3 4">R27</strain>
    </source>
</reference>
<gene>
    <name evidence="3" type="ORF">HZS55_14595</name>
</gene>
<evidence type="ECO:0000313" key="4">
    <source>
        <dbReference type="Proteomes" id="UP000509667"/>
    </source>
</evidence>
<dbReference type="PANTHER" id="PTHR43751">
    <property type="entry name" value="SULFATASE"/>
    <property type="match status" value="1"/>
</dbReference>
<accession>A0A7D5T0Z5</accession>
<dbReference type="InterPro" id="IPR032506">
    <property type="entry name" value="SGSH_C"/>
</dbReference>
<organism evidence="3 4">
    <name type="scientific">Halosimplex rubrum</name>
    <dbReference type="NCBI Taxonomy" id="869889"/>
    <lineage>
        <taxon>Archaea</taxon>
        <taxon>Methanobacteriati</taxon>
        <taxon>Methanobacteriota</taxon>
        <taxon>Stenosarchaea group</taxon>
        <taxon>Halobacteria</taxon>
        <taxon>Halobacteriales</taxon>
        <taxon>Haloarculaceae</taxon>
        <taxon>Halosimplex</taxon>
    </lineage>
</organism>
<dbReference type="Pfam" id="PF16347">
    <property type="entry name" value="SGSH_C"/>
    <property type="match status" value="1"/>
</dbReference>
<dbReference type="InterPro" id="IPR017850">
    <property type="entry name" value="Alkaline_phosphatase_core_sf"/>
</dbReference>
<keyword evidence="4" id="KW-1185">Reference proteome</keyword>
<dbReference type="InterPro" id="IPR052701">
    <property type="entry name" value="GAG_Ulvan_Degrading_Sulfatases"/>
</dbReference>
<feature type="compositionally biased region" description="Basic and acidic residues" evidence="1">
    <location>
        <begin position="330"/>
        <end position="339"/>
    </location>
</feature>
<keyword evidence="3" id="KW-0808">Transferase</keyword>
<feature type="region of interest" description="Disordered" evidence="1">
    <location>
        <begin position="330"/>
        <end position="354"/>
    </location>
</feature>